<proteinExistence type="predicted"/>
<dbReference type="EMBL" id="CP031165">
    <property type="protein sequence ID" value="AXV05753.1"/>
    <property type="molecule type" value="Genomic_DNA"/>
</dbReference>
<feature type="transmembrane region" description="Helical" evidence="1">
    <location>
        <begin position="20"/>
        <end position="47"/>
    </location>
</feature>
<dbReference type="AlphaFoldDB" id="A0A346XU56"/>
<keyword evidence="1" id="KW-0812">Transmembrane</keyword>
<dbReference type="PANTHER" id="PTHR40078:SF1">
    <property type="entry name" value="INTEGRAL MEMBRANE PROTEIN"/>
    <property type="match status" value="1"/>
</dbReference>
<dbReference type="KEGG" id="euz:DVS28_a1052"/>
<feature type="transmembrane region" description="Helical" evidence="1">
    <location>
        <begin position="164"/>
        <end position="192"/>
    </location>
</feature>
<keyword evidence="1" id="KW-0472">Membrane</keyword>
<feature type="transmembrane region" description="Helical" evidence="1">
    <location>
        <begin position="83"/>
        <end position="103"/>
    </location>
</feature>
<feature type="transmembrane region" description="Helical" evidence="1">
    <location>
        <begin position="59"/>
        <end position="77"/>
    </location>
</feature>
<keyword evidence="3" id="KW-1185">Reference proteome</keyword>
<name>A0A346XU56_9ACTN</name>
<evidence type="ECO:0000313" key="3">
    <source>
        <dbReference type="Proteomes" id="UP000264006"/>
    </source>
</evidence>
<keyword evidence="1" id="KW-1133">Transmembrane helix</keyword>
<evidence type="ECO:0000313" key="2">
    <source>
        <dbReference type="EMBL" id="AXV05753.1"/>
    </source>
</evidence>
<evidence type="ECO:0000256" key="1">
    <source>
        <dbReference type="SAM" id="Phobius"/>
    </source>
</evidence>
<organism evidence="2 3">
    <name type="scientific">Euzebya pacifica</name>
    <dbReference type="NCBI Taxonomy" id="1608957"/>
    <lineage>
        <taxon>Bacteria</taxon>
        <taxon>Bacillati</taxon>
        <taxon>Actinomycetota</taxon>
        <taxon>Nitriliruptoria</taxon>
        <taxon>Euzebyales</taxon>
    </lineage>
</organism>
<dbReference type="PANTHER" id="PTHR40078">
    <property type="entry name" value="INTEGRAL MEMBRANE PROTEIN-RELATED"/>
    <property type="match status" value="1"/>
</dbReference>
<reference evidence="2 3" key="1">
    <citation type="submission" date="2018-09" db="EMBL/GenBank/DDBJ databases">
        <title>Complete genome sequence of Euzebya sp. DY32-46 isolated from seawater of Pacific Ocean.</title>
        <authorList>
            <person name="Xu L."/>
            <person name="Wu Y.-H."/>
            <person name="Xu X.-W."/>
        </authorList>
    </citation>
    <scope>NUCLEOTIDE SEQUENCE [LARGE SCALE GENOMIC DNA]</scope>
    <source>
        <strain evidence="2 3">DY32-46</strain>
    </source>
</reference>
<dbReference type="Proteomes" id="UP000264006">
    <property type="component" value="Chromosome"/>
</dbReference>
<accession>A0A346XU56</accession>
<protein>
    <submittedName>
        <fullName evidence="2">Putative integral membrane protein</fullName>
    </submittedName>
</protein>
<sequence>MTTLRTPTPGLGTPRRWAVFGLGVALLLTGIATSINAGLGVGSWQVLETGLARATGAGLDLVIFGEAALAILLAWVWLGERPWIATVLLAFGGIGITAALDVVPVPGTVLGQAVQLGAGMVLLAFGVAFYLASDLGASAQDSLFVGIYRKYRLRPAWVRFGVDALVVGLGILLGGQFGVGTFAVTLGVPLMIEPALRLGHRLADTPLPEAMRPAVQDVSAQDPATEDEPEVTPAAAVETAIADHRC</sequence>
<dbReference type="Pfam" id="PF19700">
    <property type="entry name" value="DUF6198"/>
    <property type="match status" value="1"/>
</dbReference>
<dbReference type="RefSeq" id="WP_164709951.1">
    <property type="nucleotide sequence ID" value="NZ_CP031165.1"/>
</dbReference>
<dbReference type="InterPro" id="IPR038750">
    <property type="entry name" value="YczE/YyaS-like"/>
</dbReference>
<gene>
    <name evidence="2" type="ORF">DVS28_a1052</name>
</gene>
<feature type="transmembrane region" description="Helical" evidence="1">
    <location>
        <begin position="110"/>
        <end position="132"/>
    </location>
</feature>